<accession>A0A540VHL6</accession>
<evidence type="ECO:0000256" key="1">
    <source>
        <dbReference type="ARBA" id="ARBA00006739"/>
    </source>
</evidence>
<dbReference type="AlphaFoldDB" id="A0A540VHL6"/>
<dbReference type="GO" id="GO:0016020">
    <property type="term" value="C:membrane"/>
    <property type="evidence" value="ECO:0007669"/>
    <property type="project" value="GOC"/>
</dbReference>
<dbReference type="Proteomes" id="UP000317371">
    <property type="component" value="Unassembled WGS sequence"/>
</dbReference>
<keyword evidence="2" id="KW-0328">Glycosyltransferase</keyword>
<dbReference type="GO" id="GO:0004582">
    <property type="term" value="F:dolichyl-phosphate beta-D-mannosyltransferase activity"/>
    <property type="evidence" value="ECO:0007669"/>
    <property type="project" value="InterPro"/>
</dbReference>
<dbReference type="InParanoid" id="A0A540VHL6"/>
<proteinExistence type="inferred from homology"/>
<dbReference type="FunFam" id="3.90.550.10:FF:000122">
    <property type="entry name" value="Dolichol-phosphate mannosyltransferase subunit 1"/>
    <property type="match status" value="1"/>
</dbReference>
<gene>
    <name evidence="5" type="ORF">FKZ61_08870</name>
</gene>
<dbReference type="InterPro" id="IPR039528">
    <property type="entry name" value="DPM1-like"/>
</dbReference>
<dbReference type="InterPro" id="IPR029044">
    <property type="entry name" value="Nucleotide-diphossugar_trans"/>
</dbReference>
<comment type="similarity">
    <text evidence="1">Belongs to the glycosyltransferase 2 family.</text>
</comment>
<sequence>MAVSWSGQALMIVPTYNERENLARLVAALRGLPGDVHVLVVDDNSPDGTGQIALELAARDPGVFVLQREGKLGLGTAYKAGFAFGLARGYQYLCTMDADFSHHPASVPALLEKAASGYDLVVGSRYVPGGRIVGTTPWRQFVSYSANWLAHVLLGVTVRDCTAGFRCYRRRVLETIDLDAIFSSGYSFLIEMAFHCQQAGFRIGEVPITFVNRTEGASKISKREIYKAFYTLLRLRTSMLPWERMVALYQRHRARRLPMEDR</sequence>
<name>A0A540VHL6_9CHLR</name>
<dbReference type="EMBL" id="VIGC01000009">
    <property type="protein sequence ID" value="TQE96182.1"/>
    <property type="molecule type" value="Genomic_DNA"/>
</dbReference>
<evidence type="ECO:0000313" key="5">
    <source>
        <dbReference type="EMBL" id="TQE96182.1"/>
    </source>
</evidence>
<dbReference type="SUPFAM" id="SSF53448">
    <property type="entry name" value="Nucleotide-diphospho-sugar transferases"/>
    <property type="match status" value="1"/>
</dbReference>
<keyword evidence="3" id="KW-0808">Transferase</keyword>
<evidence type="ECO:0000256" key="3">
    <source>
        <dbReference type="ARBA" id="ARBA00022679"/>
    </source>
</evidence>
<organism evidence="5 6">
    <name type="scientific">Litorilinea aerophila</name>
    <dbReference type="NCBI Taxonomy" id="1204385"/>
    <lineage>
        <taxon>Bacteria</taxon>
        <taxon>Bacillati</taxon>
        <taxon>Chloroflexota</taxon>
        <taxon>Caldilineae</taxon>
        <taxon>Caldilineales</taxon>
        <taxon>Caldilineaceae</taxon>
        <taxon>Litorilinea</taxon>
    </lineage>
</organism>
<dbReference type="GO" id="GO:0009247">
    <property type="term" value="P:glycolipid biosynthetic process"/>
    <property type="evidence" value="ECO:0007669"/>
    <property type="project" value="TreeGrafter"/>
</dbReference>
<evidence type="ECO:0000313" key="6">
    <source>
        <dbReference type="Proteomes" id="UP000317371"/>
    </source>
</evidence>
<dbReference type="OrthoDB" id="9810303at2"/>
<comment type="caution">
    <text evidence="5">The sequence shown here is derived from an EMBL/GenBank/DDBJ whole genome shotgun (WGS) entry which is preliminary data.</text>
</comment>
<dbReference type="Gene3D" id="3.90.550.10">
    <property type="entry name" value="Spore Coat Polysaccharide Biosynthesis Protein SpsA, Chain A"/>
    <property type="match status" value="1"/>
</dbReference>
<dbReference type="PANTHER" id="PTHR43398">
    <property type="entry name" value="DOLICHOL-PHOSPHATE MANNOSYLTRANSFERASE SUBUNIT 1"/>
    <property type="match status" value="1"/>
</dbReference>
<evidence type="ECO:0000256" key="2">
    <source>
        <dbReference type="ARBA" id="ARBA00022676"/>
    </source>
</evidence>
<dbReference type="RefSeq" id="WP_141609735.1">
    <property type="nucleotide sequence ID" value="NZ_VIGC02000009.1"/>
</dbReference>
<dbReference type="InterPro" id="IPR001173">
    <property type="entry name" value="Glyco_trans_2-like"/>
</dbReference>
<keyword evidence="6" id="KW-1185">Reference proteome</keyword>
<evidence type="ECO:0000259" key="4">
    <source>
        <dbReference type="Pfam" id="PF00535"/>
    </source>
</evidence>
<dbReference type="CDD" id="cd06442">
    <property type="entry name" value="DPM1_like"/>
    <property type="match status" value="1"/>
</dbReference>
<reference evidence="5 6" key="1">
    <citation type="submission" date="2019-06" db="EMBL/GenBank/DDBJ databases">
        <title>Genome sequence of Litorilinea aerophila BAA-2444.</title>
        <authorList>
            <person name="Maclea K.S."/>
            <person name="Maurais E.G."/>
            <person name="Iannazzi L.C."/>
        </authorList>
    </citation>
    <scope>NUCLEOTIDE SEQUENCE [LARGE SCALE GENOMIC DNA]</scope>
    <source>
        <strain evidence="5 6">ATCC BAA-2444</strain>
    </source>
</reference>
<dbReference type="PANTHER" id="PTHR43398:SF1">
    <property type="entry name" value="DOLICHOL-PHOSPHATE MANNOSYLTRANSFERASE SUBUNIT 1"/>
    <property type="match status" value="1"/>
</dbReference>
<feature type="domain" description="Glycosyltransferase 2-like" evidence="4">
    <location>
        <begin position="12"/>
        <end position="176"/>
    </location>
</feature>
<protein>
    <submittedName>
        <fullName evidence="5">Polyprenol monophosphomannose synthase</fullName>
    </submittedName>
</protein>
<dbReference type="Pfam" id="PF00535">
    <property type="entry name" value="Glycos_transf_2"/>
    <property type="match status" value="1"/>
</dbReference>